<accession>T1HRA4</accession>
<dbReference type="EnsemblMetazoa" id="RPRC006574-RA">
    <property type="protein sequence ID" value="RPRC006574-PA"/>
    <property type="gene ID" value="RPRC006574"/>
</dbReference>
<dbReference type="GO" id="GO:0006355">
    <property type="term" value="P:regulation of DNA-templated transcription"/>
    <property type="evidence" value="ECO:0007669"/>
    <property type="project" value="InterPro"/>
</dbReference>
<dbReference type="GO" id="GO:0005634">
    <property type="term" value="C:nucleus"/>
    <property type="evidence" value="ECO:0007669"/>
    <property type="project" value="TreeGrafter"/>
</dbReference>
<dbReference type="eggNOG" id="KOG2959">
    <property type="taxonomic scope" value="Eukaryota"/>
</dbReference>
<evidence type="ECO:0000313" key="1">
    <source>
        <dbReference type="EnsemblMetazoa" id="RPRC006574-PA"/>
    </source>
</evidence>
<evidence type="ECO:0008006" key="3">
    <source>
        <dbReference type="Google" id="ProtNLM"/>
    </source>
</evidence>
<dbReference type="HOGENOM" id="CLU_1490795_0_0_1"/>
<protein>
    <recommendedName>
        <fullName evidence="3">SAP30-binding protein</fullName>
    </recommendedName>
</protein>
<organism evidence="1 2">
    <name type="scientific">Rhodnius prolixus</name>
    <name type="common">Triatomid bug</name>
    <dbReference type="NCBI Taxonomy" id="13249"/>
    <lineage>
        <taxon>Eukaryota</taxon>
        <taxon>Metazoa</taxon>
        <taxon>Ecdysozoa</taxon>
        <taxon>Arthropoda</taxon>
        <taxon>Hexapoda</taxon>
        <taxon>Insecta</taxon>
        <taxon>Pterygota</taxon>
        <taxon>Neoptera</taxon>
        <taxon>Paraneoptera</taxon>
        <taxon>Hemiptera</taxon>
        <taxon>Heteroptera</taxon>
        <taxon>Panheteroptera</taxon>
        <taxon>Cimicomorpha</taxon>
        <taxon>Reduviidae</taxon>
        <taxon>Triatominae</taxon>
        <taxon>Rhodnius</taxon>
    </lineage>
</organism>
<keyword evidence="2" id="KW-1185">Reference proteome</keyword>
<dbReference type="AlphaFoldDB" id="T1HRA4"/>
<dbReference type="PANTHER" id="PTHR13464:SF0">
    <property type="entry name" value="SAP30-BINDING PROTEIN"/>
    <property type="match status" value="1"/>
</dbReference>
<sequence length="181" mass="20654">MESRALASLNEFYSNCEDNGGSNYESFVTNNDEDVLEISSEEDVEFVGETKITDLDNLEGNDVELPLEPLGTCSKALQDKVTLLDIRTKITGQSINALIQERKSFRNPQIYEKLVEYLGIDELGTNYDPRQFDPLKWSKHSYYEKLANARREEMMRGGYETKGYPLSCKFQMCQDCASSNL</sequence>
<dbReference type="InParanoid" id="T1HRA4"/>
<dbReference type="STRING" id="13249.T1HRA4"/>
<evidence type="ECO:0000313" key="2">
    <source>
        <dbReference type="Proteomes" id="UP000015103"/>
    </source>
</evidence>
<reference evidence="1" key="1">
    <citation type="submission" date="2015-05" db="UniProtKB">
        <authorList>
            <consortium name="EnsemblMetazoa"/>
        </authorList>
    </citation>
    <scope>IDENTIFICATION</scope>
</reference>
<dbReference type="PANTHER" id="PTHR13464">
    <property type="entry name" value="TRANSCRIPTIONAL REGULATOR PROTEIN HCNGP"/>
    <property type="match status" value="1"/>
</dbReference>
<dbReference type="VEuPathDB" id="VectorBase:RPRC006574"/>
<dbReference type="InterPro" id="IPR012479">
    <property type="entry name" value="SAP30BP"/>
</dbReference>
<proteinExistence type="predicted"/>
<name>T1HRA4_RHOPR</name>
<dbReference type="Proteomes" id="UP000015103">
    <property type="component" value="Unassembled WGS sequence"/>
</dbReference>
<dbReference type="EMBL" id="ACPB03020891">
    <property type="status" value="NOT_ANNOTATED_CDS"/>
    <property type="molecule type" value="Genomic_DNA"/>
</dbReference>
<dbReference type="Pfam" id="PF07818">
    <property type="entry name" value="HCNGP"/>
    <property type="match status" value="1"/>
</dbReference>